<dbReference type="VEuPathDB" id="FungiDB:PYU1_G005342"/>
<protein>
    <submittedName>
        <fullName evidence="1">Uncharacterized protein</fullName>
    </submittedName>
</protein>
<reference evidence="1" key="3">
    <citation type="submission" date="2015-02" db="UniProtKB">
        <authorList>
            <consortium name="EnsemblProtists"/>
        </authorList>
    </citation>
    <scope>IDENTIFICATION</scope>
    <source>
        <strain evidence="1">DAOM BR144</strain>
    </source>
</reference>
<evidence type="ECO:0000313" key="2">
    <source>
        <dbReference type="Proteomes" id="UP000019132"/>
    </source>
</evidence>
<name>K3WK61_GLOUD</name>
<evidence type="ECO:0000313" key="1">
    <source>
        <dbReference type="EnsemblProtists" id="PYU1_T005353"/>
    </source>
</evidence>
<organism evidence="1 2">
    <name type="scientific">Globisporangium ultimum (strain ATCC 200006 / CBS 805.95 / DAOM BR144)</name>
    <name type="common">Pythium ultimum</name>
    <dbReference type="NCBI Taxonomy" id="431595"/>
    <lineage>
        <taxon>Eukaryota</taxon>
        <taxon>Sar</taxon>
        <taxon>Stramenopiles</taxon>
        <taxon>Oomycota</taxon>
        <taxon>Peronosporomycetes</taxon>
        <taxon>Pythiales</taxon>
        <taxon>Pythiaceae</taxon>
        <taxon>Globisporangium</taxon>
    </lineage>
</organism>
<dbReference type="Proteomes" id="UP000019132">
    <property type="component" value="Unassembled WGS sequence"/>
</dbReference>
<dbReference type="AlphaFoldDB" id="K3WK61"/>
<reference evidence="2" key="2">
    <citation type="submission" date="2010-04" db="EMBL/GenBank/DDBJ databases">
        <authorList>
            <person name="Buell R."/>
            <person name="Hamilton J."/>
            <person name="Hostetler J."/>
        </authorList>
    </citation>
    <scope>NUCLEOTIDE SEQUENCE [LARGE SCALE GENOMIC DNA]</scope>
    <source>
        <strain evidence="2">DAOM:BR144</strain>
    </source>
</reference>
<keyword evidence="2" id="KW-1185">Reference proteome</keyword>
<sequence>TIKAKELGELERLGPGGEPNADIAEICVRKGILVQNGSRIEFSSPVMWRFFVKLRVGHIV</sequence>
<dbReference type="EMBL" id="GL376633">
    <property type="status" value="NOT_ANNOTATED_CDS"/>
    <property type="molecule type" value="Genomic_DNA"/>
</dbReference>
<accession>K3WK61</accession>
<proteinExistence type="predicted"/>
<dbReference type="EnsemblProtists" id="PYU1_T005353">
    <property type="protein sequence ID" value="PYU1_T005353"/>
    <property type="gene ID" value="PYU1_G005342"/>
</dbReference>
<dbReference type="InParanoid" id="K3WK61"/>
<reference evidence="2" key="1">
    <citation type="journal article" date="2010" name="Genome Biol.">
        <title>Genome sequence of the necrotrophic plant pathogen Pythium ultimum reveals original pathogenicity mechanisms and effector repertoire.</title>
        <authorList>
            <person name="Levesque C.A."/>
            <person name="Brouwer H."/>
            <person name="Cano L."/>
            <person name="Hamilton J.P."/>
            <person name="Holt C."/>
            <person name="Huitema E."/>
            <person name="Raffaele S."/>
            <person name="Robideau G.P."/>
            <person name="Thines M."/>
            <person name="Win J."/>
            <person name="Zerillo M.M."/>
            <person name="Beakes G.W."/>
            <person name="Boore J.L."/>
            <person name="Busam D."/>
            <person name="Dumas B."/>
            <person name="Ferriera S."/>
            <person name="Fuerstenberg S.I."/>
            <person name="Gachon C.M."/>
            <person name="Gaulin E."/>
            <person name="Govers F."/>
            <person name="Grenville-Briggs L."/>
            <person name="Horner N."/>
            <person name="Hostetler J."/>
            <person name="Jiang R.H."/>
            <person name="Johnson J."/>
            <person name="Krajaejun T."/>
            <person name="Lin H."/>
            <person name="Meijer H.J."/>
            <person name="Moore B."/>
            <person name="Morris P."/>
            <person name="Phuntmart V."/>
            <person name="Puiu D."/>
            <person name="Shetty J."/>
            <person name="Stajich J.E."/>
            <person name="Tripathy S."/>
            <person name="Wawra S."/>
            <person name="van West P."/>
            <person name="Whitty B.R."/>
            <person name="Coutinho P.M."/>
            <person name="Henrissat B."/>
            <person name="Martin F."/>
            <person name="Thomas P.D."/>
            <person name="Tyler B.M."/>
            <person name="De Vries R.P."/>
            <person name="Kamoun S."/>
            <person name="Yandell M."/>
            <person name="Tisserat N."/>
            <person name="Buell C.R."/>
        </authorList>
    </citation>
    <scope>NUCLEOTIDE SEQUENCE</scope>
    <source>
        <strain evidence="2">DAOM:BR144</strain>
    </source>
</reference>
<dbReference type="HOGENOM" id="CLU_2949062_0_0_1"/>